<dbReference type="GO" id="GO:0003677">
    <property type="term" value="F:DNA binding"/>
    <property type="evidence" value="ECO:0007669"/>
    <property type="project" value="InterPro"/>
</dbReference>
<dbReference type="InterPro" id="IPR046947">
    <property type="entry name" value="LytR-like"/>
</dbReference>
<dbReference type="Proteomes" id="UP000051311">
    <property type="component" value="Unassembled WGS sequence"/>
</dbReference>
<dbReference type="Gene3D" id="3.40.50.2300">
    <property type="match status" value="1"/>
</dbReference>
<keyword evidence="3" id="KW-0010">Activator</keyword>
<protein>
    <submittedName>
        <fullName evidence="8">Response regulator bacteriocinproduction-related</fullName>
    </submittedName>
</protein>
<dbReference type="InterPro" id="IPR001789">
    <property type="entry name" value="Sig_transdc_resp-reg_receiver"/>
</dbReference>
<dbReference type="SMART" id="SM00448">
    <property type="entry name" value="REC"/>
    <property type="match status" value="1"/>
</dbReference>
<dbReference type="GO" id="GO:0000156">
    <property type="term" value="F:phosphorelay response regulator activity"/>
    <property type="evidence" value="ECO:0007669"/>
    <property type="project" value="InterPro"/>
</dbReference>
<evidence type="ECO:0000259" key="6">
    <source>
        <dbReference type="PROSITE" id="PS50110"/>
    </source>
</evidence>
<keyword evidence="5" id="KW-0597">Phosphoprotein</keyword>
<feature type="domain" description="Response regulatory" evidence="6">
    <location>
        <begin position="4"/>
        <end position="133"/>
    </location>
</feature>
<feature type="domain" description="HTH LytTR-type" evidence="7">
    <location>
        <begin position="149"/>
        <end position="250"/>
    </location>
</feature>
<dbReference type="OrthoDB" id="9809318at2"/>
<accession>A0A0R1NKV5</accession>
<dbReference type="InterPro" id="IPR007492">
    <property type="entry name" value="LytTR_DNA-bd_dom"/>
</dbReference>
<dbReference type="SUPFAM" id="SSF52172">
    <property type="entry name" value="CheY-like"/>
    <property type="match status" value="1"/>
</dbReference>
<evidence type="ECO:0000256" key="1">
    <source>
        <dbReference type="ARBA" id="ARBA00022490"/>
    </source>
</evidence>
<dbReference type="PROSITE" id="PS50930">
    <property type="entry name" value="HTH_LYTTR"/>
    <property type="match status" value="1"/>
</dbReference>
<comment type="caution">
    <text evidence="8">The sequence shown here is derived from an EMBL/GenBank/DDBJ whole genome shotgun (WGS) entry which is preliminary data.</text>
</comment>
<name>A0A0R1NKV5_9LACO</name>
<dbReference type="PATRIC" id="fig|1423748.3.peg.1640"/>
<feature type="modified residue" description="4-aspartylphosphate" evidence="5">
    <location>
        <position position="64"/>
    </location>
</feature>
<keyword evidence="1" id="KW-0963">Cytoplasm</keyword>
<dbReference type="PROSITE" id="PS50110">
    <property type="entry name" value="RESPONSE_REGULATORY"/>
    <property type="match status" value="1"/>
</dbReference>
<evidence type="ECO:0000256" key="2">
    <source>
        <dbReference type="ARBA" id="ARBA00023012"/>
    </source>
</evidence>
<evidence type="ECO:0000313" key="8">
    <source>
        <dbReference type="EMBL" id="KRL21095.1"/>
    </source>
</evidence>
<dbReference type="STRING" id="1423748.FC37_GL001576"/>
<dbReference type="RefSeq" id="WP_025005450.1">
    <property type="nucleotide sequence ID" value="NZ_AZEL01000050.1"/>
</dbReference>
<dbReference type="InterPro" id="IPR011006">
    <property type="entry name" value="CheY-like_superfamily"/>
</dbReference>
<dbReference type="Gene3D" id="2.40.50.1020">
    <property type="entry name" value="LytTr DNA-binding domain"/>
    <property type="match status" value="1"/>
</dbReference>
<dbReference type="PANTHER" id="PTHR37299">
    <property type="entry name" value="TRANSCRIPTIONAL REGULATOR-RELATED"/>
    <property type="match status" value="1"/>
</dbReference>
<dbReference type="PANTHER" id="PTHR37299:SF3">
    <property type="entry name" value="STAGE 0 SPORULATION PROTEIN A HOMOLOG"/>
    <property type="match status" value="1"/>
</dbReference>
<dbReference type="EMBL" id="AZEL01000050">
    <property type="protein sequence ID" value="KRL21095.1"/>
    <property type="molecule type" value="Genomic_DNA"/>
</dbReference>
<gene>
    <name evidence="8" type="ORF">FC37_GL001576</name>
</gene>
<dbReference type="eggNOG" id="COG3279">
    <property type="taxonomic scope" value="Bacteria"/>
</dbReference>
<evidence type="ECO:0000259" key="7">
    <source>
        <dbReference type="PROSITE" id="PS50930"/>
    </source>
</evidence>
<keyword evidence="2" id="KW-0902">Two-component regulatory system</keyword>
<dbReference type="SMART" id="SM00850">
    <property type="entry name" value="LytTR"/>
    <property type="match status" value="1"/>
</dbReference>
<evidence type="ECO:0000256" key="5">
    <source>
        <dbReference type="PROSITE-ProRule" id="PRU00169"/>
    </source>
</evidence>
<dbReference type="Pfam" id="PF00072">
    <property type="entry name" value="Response_reg"/>
    <property type="match status" value="1"/>
</dbReference>
<reference evidence="8 9" key="1">
    <citation type="journal article" date="2015" name="Genome Announc.">
        <title>Expanding the biotechnology potential of lactobacilli through comparative genomics of 213 strains and associated genera.</title>
        <authorList>
            <person name="Sun Z."/>
            <person name="Harris H.M."/>
            <person name="McCann A."/>
            <person name="Guo C."/>
            <person name="Argimon S."/>
            <person name="Zhang W."/>
            <person name="Yang X."/>
            <person name="Jeffery I.B."/>
            <person name="Cooney J.C."/>
            <person name="Kagawa T.F."/>
            <person name="Liu W."/>
            <person name="Song Y."/>
            <person name="Salvetti E."/>
            <person name="Wrobel A."/>
            <person name="Rasinkangas P."/>
            <person name="Parkhill J."/>
            <person name="Rea M.C."/>
            <person name="O'Sullivan O."/>
            <person name="Ritari J."/>
            <person name="Douillard F.P."/>
            <person name="Paul Ross R."/>
            <person name="Yang R."/>
            <person name="Briner A.E."/>
            <person name="Felis G.E."/>
            <person name="de Vos W.M."/>
            <person name="Barrangou R."/>
            <person name="Klaenhammer T.R."/>
            <person name="Caufield P.W."/>
            <person name="Cui Y."/>
            <person name="Zhang H."/>
            <person name="O'Toole P.W."/>
        </authorList>
    </citation>
    <scope>NUCLEOTIDE SEQUENCE [LARGE SCALE GENOMIC DNA]</scope>
    <source>
        <strain evidence="8 9">DSM 10532</strain>
    </source>
</reference>
<dbReference type="Pfam" id="PF04397">
    <property type="entry name" value="LytTR"/>
    <property type="match status" value="1"/>
</dbReference>
<comment type="function">
    <text evidence="4">Required for high-level post-exponential phase expression of a series of secreted proteins.</text>
</comment>
<evidence type="ECO:0000256" key="3">
    <source>
        <dbReference type="ARBA" id="ARBA00023159"/>
    </source>
</evidence>
<organism evidence="8 9">
    <name type="scientific">Lactobacillus gallinarum DSM 10532 = JCM 2011</name>
    <dbReference type="NCBI Taxonomy" id="1423748"/>
    <lineage>
        <taxon>Bacteria</taxon>
        <taxon>Bacillati</taxon>
        <taxon>Bacillota</taxon>
        <taxon>Bacilli</taxon>
        <taxon>Lactobacillales</taxon>
        <taxon>Lactobacillaceae</taxon>
        <taxon>Lactobacillus</taxon>
    </lineage>
</organism>
<proteinExistence type="predicted"/>
<dbReference type="AlphaFoldDB" id="A0A0R1NKV5"/>
<sequence>MKYKVIICDDDLAQASNLALKLGIAAMMQPEEVELEIGTTAQNANEVLNYLNEHPLDGGIYFLDIELGDNQDDINGVDLAEEITKLDQRAQIVFVTAYDEYMELTYQRRIGSIDYINKSNSDLQQRLNETVRDAVNNLAKANFSKKMTFSYRLGRIIRNVNIDDIYHISTTRAPHKLCLVRNDGTAEFAGDIKNIDQQNEFLKKVSQSYLVNPKNIAQINLKKKEISFPNGDVIKFSRRYTYVMKGMINTYNLKQNSYRI</sequence>
<evidence type="ECO:0000256" key="4">
    <source>
        <dbReference type="ARBA" id="ARBA00037164"/>
    </source>
</evidence>
<evidence type="ECO:0000313" key="9">
    <source>
        <dbReference type="Proteomes" id="UP000051311"/>
    </source>
</evidence>